<name>A0A9P6HV45_9PEZI</name>
<proteinExistence type="predicted"/>
<comment type="caution">
    <text evidence="1">The sequence shown here is derived from an EMBL/GenBank/DDBJ whole genome shotgun (WGS) entry which is preliminary data.</text>
</comment>
<dbReference type="GeneID" id="62166303"/>
<accession>A0A9P6HV45</accession>
<reference evidence="1" key="2">
    <citation type="submission" date="2020-11" db="EMBL/GenBank/DDBJ databases">
        <title>Whole genome sequencing of Colletotrichum sp.</title>
        <authorList>
            <person name="Li H."/>
        </authorList>
    </citation>
    <scope>NUCLEOTIDE SEQUENCE</scope>
    <source>
        <strain evidence="1">CkLH20</strain>
    </source>
</reference>
<keyword evidence="2" id="KW-1185">Reference proteome</keyword>
<dbReference type="AlphaFoldDB" id="A0A9P6HV45"/>
<dbReference type="RefSeq" id="XP_038741344.1">
    <property type="nucleotide sequence ID" value="XM_038893229.1"/>
</dbReference>
<evidence type="ECO:0000313" key="1">
    <source>
        <dbReference type="EMBL" id="KAF9871883.1"/>
    </source>
</evidence>
<evidence type="ECO:0000313" key="2">
    <source>
        <dbReference type="Proteomes" id="UP000781932"/>
    </source>
</evidence>
<sequence>MYVQMAEHYLDILVSGHDEHGAPLPSNPAYPWGGIGPIFRHHNITAEGDDDGSVDQPVVAAEGMGAWWARWKRHFDRLKTGGEGADGSHDT</sequence>
<dbReference type="EMBL" id="JAATWM020000041">
    <property type="protein sequence ID" value="KAF9871883.1"/>
    <property type="molecule type" value="Genomic_DNA"/>
</dbReference>
<protein>
    <submittedName>
        <fullName evidence="1">Uncharacterized protein</fullName>
    </submittedName>
</protein>
<gene>
    <name evidence="1" type="ORF">CkaCkLH20_10515</name>
</gene>
<dbReference type="OrthoDB" id="4849005at2759"/>
<reference evidence="1" key="1">
    <citation type="submission" date="2020-03" db="EMBL/GenBank/DDBJ databases">
        <authorList>
            <person name="He L."/>
        </authorList>
    </citation>
    <scope>NUCLEOTIDE SEQUENCE</scope>
    <source>
        <strain evidence="1">CkLH20</strain>
    </source>
</reference>
<organism evidence="1 2">
    <name type="scientific">Colletotrichum karsti</name>
    <dbReference type="NCBI Taxonomy" id="1095194"/>
    <lineage>
        <taxon>Eukaryota</taxon>
        <taxon>Fungi</taxon>
        <taxon>Dikarya</taxon>
        <taxon>Ascomycota</taxon>
        <taxon>Pezizomycotina</taxon>
        <taxon>Sordariomycetes</taxon>
        <taxon>Hypocreomycetidae</taxon>
        <taxon>Glomerellales</taxon>
        <taxon>Glomerellaceae</taxon>
        <taxon>Colletotrichum</taxon>
        <taxon>Colletotrichum boninense species complex</taxon>
    </lineage>
</organism>
<dbReference type="Proteomes" id="UP000781932">
    <property type="component" value="Unassembled WGS sequence"/>
</dbReference>